<keyword evidence="3" id="KW-1185">Reference proteome</keyword>
<proteinExistence type="predicted"/>
<feature type="non-terminal residue" evidence="2">
    <location>
        <position position="1"/>
    </location>
</feature>
<feature type="region of interest" description="Disordered" evidence="1">
    <location>
        <begin position="1"/>
        <end position="41"/>
    </location>
</feature>
<evidence type="ECO:0000256" key="1">
    <source>
        <dbReference type="SAM" id="MobiDB-lite"/>
    </source>
</evidence>
<name>A0A8J4CP51_9CHLO</name>
<sequence length="156" mass="16491">SAPAATADAPSPSTGVASMASAEASSPVLDEQRLGPVTAAAPAPLPPLSSVAIRSSSLRARRQMPAPGRGTALSIQYRITRPWLLSSPTWIFRRTLQGVRLAAAGLTVSEDTGVVAICHIAHQRDNRFLKDYSLAGRWREDVIELELLVPGGRGEA</sequence>
<dbReference type="EMBL" id="BNCP01000038">
    <property type="protein sequence ID" value="GIL87173.1"/>
    <property type="molecule type" value="Genomic_DNA"/>
</dbReference>
<comment type="caution">
    <text evidence="2">The sequence shown here is derived from an EMBL/GenBank/DDBJ whole genome shotgun (WGS) entry which is preliminary data.</text>
</comment>
<organism evidence="2 3">
    <name type="scientific">Volvox reticuliferus</name>
    <dbReference type="NCBI Taxonomy" id="1737510"/>
    <lineage>
        <taxon>Eukaryota</taxon>
        <taxon>Viridiplantae</taxon>
        <taxon>Chlorophyta</taxon>
        <taxon>core chlorophytes</taxon>
        <taxon>Chlorophyceae</taxon>
        <taxon>CS clade</taxon>
        <taxon>Chlamydomonadales</taxon>
        <taxon>Volvocaceae</taxon>
        <taxon>Volvox</taxon>
    </lineage>
</organism>
<dbReference type="AlphaFoldDB" id="A0A8J4CP51"/>
<feature type="compositionally biased region" description="Low complexity" evidence="1">
    <location>
        <begin position="1"/>
        <end position="14"/>
    </location>
</feature>
<gene>
    <name evidence="2" type="ORF">Vretifemale_15272</name>
</gene>
<dbReference type="OrthoDB" id="10261556at2759"/>
<accession>A0A8J4CP51</accession>
<evidence type="ECO:0000313" key="2">
    <source>
        <dbReference type="EMBL" id="GIL87173.1"/>
    </source>
</evidence>
<dbReference type="Proteomes" id="UP000747110">
    <property type="component" value="Unassembled WGS sequence"/>
</dbReference>
<reference evidence="2" key="1">
    <citation type="journal article" date="2021" name="Proc. Natl. Acad. Sci. U.S.A.">
        <title>Three genomes in the algal genus Volvox reveal the fate of a haploid sex-determining region after a transition to homothallism.</title>
        <authorList>
            <person name="Yamamoto K."/>
            <person name="Hamaji T."/>
            <person name="Kawai-Toyooka H."/>
            <person name="Matsuzaki R."/>
            <person name="Takahashi F."/>
            <person name="Nishimura Y."/>
            <person name="Kawachi M."/>
            <person name="Noguchi H."/>
            <person name="Minakuchi Y."/>
            <person name="Umen J.G."/>
            <person name="Toyoda A."/>
            <person name="Nozaki H."/>
        </authorList>
    </citation>
    <scope>NUCLEOTIDE SEQUENCE</scope>
    <source>
        <strain evidence="2">NIES-3786</strain>
    </source>
</reference>
<protein>
    <submittedName>
        <fullName evidence="2">Uncharacterized protein</fullName>
    </submittedName>
</protein>
<evidence type="ECO:0000313" key="3">
    <source>
        <dbReference type="Proteomes" id="UP000747110"/>
    </source>
</evidence>